<organism evidence="3 4">
    <name type="scientific">Levilactobacillus brevis KB290</name>
    <dbReference type="NCBI Taxonomy" id="1001583"/>
    <lineage>
        <taxon>Bacteria</taxon>
        <taxon>Bacillati</taxon>
        <taxon>Bacillota</taxon>
        <taxon>Bacilli</taxon>
        <taxon>Lactobacillales</taxon>
        <taxon>Lactobacillaceae</taxon>
        <taxon>Levilactobacillus</taxon>
    </lineage>
</organism>
<dbReference type="PATRIC" id="fig|1001583.3.peg.416"/>
<dbReference type="InterPro" id="IPR005182">
    <property type="entry name" value="YdbS-like_PH"/>
</dbReference>
<dbReference type="Pfam" id="PF03703">
    <property type="entry name" value="bPH_2"/>
    <property type="match status" value="3"/>
</dbReference>
<feature type="domain" description="YdbS-like PH" evidence="2">
    <location>
        <begin position="255"/>
        <end position="333"/>
    </location>
</feature>
<dbReference type="KEGG" id="lbk:LVISKB_0425"/>
<dbReference type="PANTHER" id="PTHR34473">
    <property type="entry name" value="UPF0699 TRANSMEMBRANE PROTEIN YDBS"/>
    <property type="match status" value="1"/>
</dbReference>
<accession>M5ACE3</accession>
<feature type="transmembrane region" description="Helical" evidence="1">
    <location>
        <begin position="35"/>
        <end position="68"/>
    </location>
</feature>
<dbReference type="InterPro" id="IPR014529">
    <property type="entry name" value="UCP026631"/>
</dbReference>
<dbReference type="Proteomes" id="UP000012042">
    <property type="component" value="Chromosome"/>
</dbReference>
<feature type="transmembrane region" description="Helical" evidence="1">
    <location>
        <begin position="188"/>
        <end position="209"/>
    </location>
</feature>
<dbReference type="PANTHER" id="PTHR34473:SF2">
    <property type="entry name" value="UPF0699 TRANSMEMBRANE PROTEIN YDBT"/>
    <property type="match status" value="1"/>
</dbReference>
<dbReference type="PIRSF" id="PIRSF026631">
    <property type="entry name" value="UCP026631"/>
    <property type="match status" value="1"/>
</dbReference>
<dbReference type="AlphaFoldDB" id="M5ACE3"/>
<reference evidence="3 4" key="1">
    <citation type="journal article" date="2013" name="PLoS ONE">
        <title>Genomic Analysis by Deep Sequencing of the Probiotic Lactobacillus brevis KB290 Harboring Nine Plasmids Reveals Genomic Stability.</title>
        <authorList>
            <person name="Fukao M."/>
            <person name="Oshima K."/>
            <person name="Morita H."/>
            <person name="Toh H."/>
            <person name="Suda W."/>
            <person name="Kim S.W."/>
            <person name="Suzuki S."/>
            <person name="Yakabe T."/>
            <person name="Hattori M."/>
            <person name="Yajima N."/>
        </authorList>
    </citation>
    <scope>NUCLEOTIDE SEQUENCE [LARGE SCALE GENOMIC DNA]</scope>
    <source>
        <strain evidence="3 4">KB290</strain>
    </source>
</reference>
<feature type="transmembrane region" description="Helical" evidence="1">
    <location>
        <begin position="367"/>
        <end position="397"/>
    </location>
</feature>
<name>M5ACE3_LEVBR</name>
<feature type="domain" description="YdbS-like PH" evidence="2">
    <location>
        <begin position="411"/>
        <end position="485"/>
    </location>
</feature>
<feature type="transmembrane region" description="Helical" evidence="1">
    <location>
        <begin position="74"/>
        <end position="91"/>
    </location>
</feature>
<evidence type="ECO:0000259" key="2">
    <source>
        <dbReference type="Pfam" id="PF03703"/>
    </source>
</evidence>
<feature type="transmembrane region" description="Helical" evidence="1">
    <location>
        <begin position="229"/>
        <end position="252"/>
    </location>
</feature>
<protein>
    <submittedName>
        <fullName evidence="3">UPF0699 transmembrane protein ydbT</fullName>
    </submittedName>
</protein>
<feature type="domain" description="YdbS-like PH" evidence="2">
    <location>
        <begin position="71"/>
        <end position="141"/>
    </location>
</feature>
<evidence type="ECO:0000313" key="3">
    <source>
        <dbReference type="EMBL" id="BAN06060.1"/>
    </source>
</evidence>
<dbReference type="HOGENOM" id="CLU_024617_6_2_9"/>
<sequence>MNKSCAWPRRRAMTKPKHTHPLGVLQQIAQALKDYWYLMVILLTARLGHLGFAISLVLLILVFCGWPILRWATLTYQITPTAIIIHSGILVRHHEHIPYSRIQTVQRKQWFYLRPFQLEELLIETASHEGHAPEARLAAVPTTAAHLIARYRQTKPTATTGSAAVIPDQTTVATGTVQAYYRINPQDLVKFGLTSMIFVPFLLVLLGLYNKLPKSMTTALVTDATHLARVLLVSAIVAFIMIAWLGAFIWTLQRYYHFELTRQADQLETARGFFQRNTVSAPLDRIQAVRFKQNLLRQWLHLQTVQVLIASKAAGDEDDNDLVIMPVIQADQAMATLHPFITWLPTTLPSLTALTVPRRRYQIRNALLIAAIPLGLLSYWLPTWAWISLLILLLAALQGNFAATNTAGGLITSDLLAVQAGHWWTRDCYFIPVTKIQSLHLRQSIWMKRTRLAHLTINVRHGNHNQEIQLRYLKLSAVEHLYKWYLQSTLQS</sequence>
<dbReference type="EMBL" id="AP012167">
    <property type="protein sequence ID" value="BAN06060.1"/>
    <property type="molecule type" value="Genomic_DNA"/>
</dbReference>
<keyword evidence="1" id="KW-0472">Membrane</keyword>
<keyword evidence="1" id="KW-1133">Transmembrane helix</keyword>
<gene>
    <name evidence="3" type="ORF">LVISKB_0425</name>
</gene>
<evidence type="ECO:0000256" key="1">
    <source>
        <dbReference type="SAM" id="Phobius"/>
    </source>
</evidence>
<evidence type="ECO:0000313" key="4">
    <source>
        <dbReference type="Proteomes" id="UP000012042"/>
    </source>
</evidence>
<keyword evidence="1 3" id="KW-0812">Transmembrane</keyword>
<proteinExistence type="predicted"/>